<evidence type="ECO:0000313" key="3">
    <source>
        <dbReference type="Proteomes" id="UP001501822"/>
    </source>
</evidence>
<proteinExistence type="predicted"/>
<comment type="caution">
    <text evidence="2">The sequence shown here is derived from an EMBL/GenBank/DDBJ whole genome shotgun (WGS) entry which is preliminary data.</text>
</comment>
<evidence type="ECO:0000259" key="1">
    <source>
        <dbReference type="Pfam" id="PF13401"/>
    </source>
</evidence>
<dbReference type="Pfam" id="PF13401">
    <property type="entry name" value="AAA_22"/>
    <property type="match status" value="1"/>
</dbReference>
<dbReference type="SUPFAM" id="SSF52540">
    <property type="entry name" value="P-loop containing nucleoside triphosphate hydrolases"/>
    <property type="match status" value="1"/>
</dbReference>
<dbReference type="Gene3D" id="3.40.50.300">
    <property type="entry name" value="P-loop containing nucleotide triphosphate hydrolases"/>
    <property type="match status" value="1"/>
</dbReference>
<organism evidence="2 3">
    <name type="scientific">Actinoallomurus spadix</name>
    <dbReference type="NCBI Taxonomy" id="79912"/>
    <lineage>
        <taxon>Bacteria</taxon>
        <taxon>Bacillati</taxon>
        <taxon>Actinomycetota</taxon>
        <taxon>Actinomycetes</taxon>
        <taxon>Streptosporangiales</taxon>
        <taxon>Thermomonosporaceae</taxon>
        <taxon>Actinoallomurus</taxon>
    </lineage>
</organism>
<sequence>MVRAPQAGPPGARIISTPQLQLARHVVTDVTSHEAVGVIHGHAGLGKTFAVRTCAQALAAGTGRLEAPQVCTVSFSPQPTLRQVVDALLLTLTGSHGSSKSRFHLTRELIAELARIPRLIVVDEAQRLTGHGIELLRHLHDDPDTRLGLLYVGGHGCWEVLAREPMLASRIWRRLAITPLDRDIVPEAIRGYHPMYEDADDELLHYIDDRFAHGIWRNWASFSSTAHLLAQRAGRTAIDEEIITNAFALHGGGPNRAR</sequence>
<reference evidence="2 3" key="1">
    <citation type="journal article" date="2019" name="Int. J. Syst. Evol. Microbiol.">
        <title>The Global Catalogue of Microorganisms (GCM) 10K type strain sequencing project: providing services to taxonomists for standard genome sequencing and annotation.</title>
        <authorList>
            <consortium name="The Broad Institute Genomics Platform"/>
            <consortium name="The Broad Institute Genome Sequencing Center for Infectious Disease"/>
            <person name="Wu L."/>
            <person name="Ma J."/>
        </authorList>
    </citation>
    <scope>NUCLEOTIDE SEQUENCE [LARGE SCALE GENOMIC DNA]</scope>
    <source>
        <strain evidence="2 3">JCM 3146</strain>
    </source>
</reference>
<dbReference type="EMBL" id="BAAABM010000029">
    <property type="protein sequence ID" value="GAA0341806.1"/>
    <property type="molecule type" value="Genomic_DNA"/>
</dbReference>
<feature type="domain" description="ORC1/DEAH AAA+ ATPase" evidence="1">
    <location>
        <begin position="32"/>
        <end position="161"/>
    </location>
</feature>
<dbReference type="InterPro" id="IPR027417">
    <property type="entry name" value="P-loop_NTPase"/>
</dbReference>
<accession>A0ABN0WMA0</accession>
<evidence type="ECO:0000313" key="2">
    <source>
        <dbReference type="EMBL" id="GAA0341806.1"/>
    </source>
</evidence>
<dbReference type="InterPro" id="IPR049945">
    <property type="entry name" value="AAA_22"/>
</dbReference>
<dbReference type="Proteomes" id="UP001501822">
    <property type="component" value="Unassembled WGS sequence"/>
</dbReference>
<keyword evidence="3" id="KW-1185">Reference proteome</keyword>
<gene>
    <name evidence="2" type="ORF">GCM10010151_34200</name>
</gene>
<dbReference type="InterPro" id="IPR052026">
    <property type="entry name" value="ExeA_AAA_ATPase_DNA-bind"/>
</dbReference>
<name>A0ABN0WMA0_9ACTN</name>
<protein>
    <recommendedName>
        <fullName evidence="1">ORC1/DEAH AAA+ ATPase domain-containing protein</fullName>
    </recommendedName>
</protein>
<dbReference type="PANTHER" id="PTHR35894:SF1">
    <property type="entry name" value="PHOSPHORIBULOKINASE _ URIDINE KINASE FAMILY"/>
    <property type="match status" value="1"/>
</dbReference>
<dbReference type="PANTHER" id="PTHR35894">
    <property type="entry name" value="GENERAL SECRETION PATHWAY PROTEIN A-RELATED"/>
    <property type="match status" value="1"/>
</dbReference>